<gene>
    <name evidence="1" type="ORF">SAMN05421507_1044</name>
</gene>
<keyword evidence="2" id="KW-1185">Reference proteome</keyword>
<name>A0A1H0MIW4_9PSEU</name>
<dbReference type="OrthoDB" id="3665522at2"/>
<dbReference type="EMBL" id="FNIX01000004">
    <property type="protein sequence ID" value="SDO80206.1"/>
    <property type="molecule type" value="Genomic_DNA"/>
</dbReference>
<dbReference type="Proteomes" id="UP000199691">
    <property type="component" value="Unassembled WGS sequence"/>
</dbReference>
<dbReference type="InterPro" id="IPR037214">
    <property type="entry name" value="TROVE_dom_sf"/>
</dbReference>
<evidence type="ECO:0000313" key="1">
    <source>
        <dbReference type="EMBL" id="SDO80206.1"/>
    </source>
</evidence>
<dbReference type="STRING" id="641025.SAMN05421507_1044"/>
<evidence type="ECO:0000313" key="2">
    <source>
        <dbReference type="Proteomes" id="UP000199691"/>
    </source>
</evidence>
<dbReference type="AlphaFoldDB" id="A0A1H0MIW4"/>
<proteinExistence type="predicted"/>
<dbReference type="SUPFAM" id="SSF140864">
    <property type="entry name" value="TROVE domain-like"/>
    <property type="match status" value="1"/>
</dbReference>
<protein>
    <recommendedName>
        <fullName evidence="3">TROVE domain-containing protein</fullName>
    </recommendedName>
</protein>
<dbReference type="RefSeq" id="WP_143022641.1">
    <property type="nucleotide sequence ID" value="NZ_FNIX01000004.1"/>
</dbReference>
<organism evidence="1 2">
    <name type="scientific">Lentzea jiangxiensis</name>
    <dbReference type="NCBI Taxonomy" id="641025"/>
    <lineage>
        <taxon>Bacteria</taxon>
        <taxon>Bacillati</taxon>
        <taxon>Actinomycetota</taxon>
        <taxon>Actinomycetes</taxon>
        <taxon>Pseudonocardiales</taxon>
        <taxon>Pseudonocardiaceae</taxon>
        <taxon>Lentzea</taxon>
    </lineage>
</organism>
<reference evidence="2" key="1">
    <citation type="submission" date="2016-10" db="EMBL/GenBank/DDBJ databases">
        <authorList>
            <person name="Varghese N."/>
            <person name="Submissions S."/>
        </authorList>
    </citation>
    <scope>NUCLEOTIDE SEQUENCE [LARGE SCALE GENOMIC DNA]</scope>
    <source>
        <strain evidence="2">CGMCC 4.6609</strain>
    </source>
</reference>
<sequence length="329" mass="37841">MGRRLRRELFRMVVSDLVGNHPNLHPERLDHYAGLVRRSTVEDPGWTAALLRWTRHDAGLAYTAHAGAAEFLAARLAAGLHGTSRQVVDSVLAEPNDPTWLLNYWSFKHGRALPKPLKRGIGDAVRRLYTEESVRDHDHVFISLRFGDVLNRVHPKPVDERQSALFRAILDRRYDPKAAECRPVPRPPAPAPLPRITGHTLLLVDLHAVERYGFEETVESVVRRCDRAEVVRFRRYGLPHDRRRRLLEVVRKRLRRHDRVLLVTEVQPLDEELSSAVPVHVPLHVWDLSEQDAEWASVSRHRYRHRGDPAGAPRALSLFEAGEQGLWPW</sequence>
<evidence type="ECO:0008006" key="3">
    <source>
        <dbReference type="Google" id="ProtNLM"/>
    </source>
</evidence>
<accession>A0A1H0MIW4</accession>